<feature type="transmembrane region" description="Helical" evidence="1">
    <location>
        <begin position="286"/>
        <end position="308"/>
    </location>
</feature>
<evidence type="ECO:0008006" key="4">
    <source>
        <dbReference type="Google" id="ProtNLM"/>
    </source>
</evidence>
<name>A0A086BJP0_9FLAO</name>
<feature type="transmembrane region" description="Helical" evidence="1">
    <location>
        <begin position="144"/>
        <end position="169"/>
    </location>
</feature>
<evidence type="ECO:0000313" key="3">
    <source>
        <dbReference type="Proteomes" id="UP000028709"/>
    </source>
</evidence>
<feature type="transmembrane region" description="Helical" evidence="1">
    <location>
        <begin position="343"/>
        <end position="361"/>
    </location>
</feature>
<dbReference type="eggNOG" id="ENOG5033AGX">
    <property type="taxonomic scope" value="Bacteria"/>
</dbReference>
<accession>A0A086BJP0</accession>
<comment type="caution">
    <text evidence="2">The sequence shown here is derived from an EMBL/GenBank/DDBJ whole genome shotgun (WGS) entry which is preliminary data.</text>
</comment>
<evidence type="ECO:0000313" key="2">
    <source>
        <dbReference type="EMBL" id="KFF29154.1"/>
    </source>
</evidence>
<gene>
    <name evidence="2" type="ORF">IQ37_07445</name>
</gene>
<organism evidence="2 3">
    <name type="scientific">Chryseobacterium piperi</name>
    <dbReference type="NCBI Taxonomy" id="558152"/>
    <lineage>
        <taxon>Bacteria</taxon>
        <taxon>Pseudomonadati</taxon>
        <taxon>Bacteroidota</taxon>
        <taxon>Flavobacteriia</taxon>
        <taxon>Flavobacteriales</taxon>
        <taxon>Weeksellaceae</taxon>
        <taxon>Chryseobacterium group</taxon>
        <taxon>Chryseobacterium</taxon>
    </lineage>
</organism>
<keyword evidence="1" id="KW-1133">Transmembrane helix</keyword>
<proteinExistence type="predicted"/>
<protein>
    <recommendedName>
        <fullName evidence="4">Beta-carotene 15,15'-monooxygenase</fullName>
    </recommendedName>
</protein>
<dbReference type="Proteomes" id="UP000028709">
    <property type="component" value="Unassembled WGS sequence"/>
</dbReference>
<evidence type="ECO:0000256" key="1">
    <source>
        <dbReference type="SAM" id="Phobius"/>
    </source>
</evidence>
<dbReference type="KEGG" id="cpip:CJF12_06870"/>
<feature type="transmembrane region" description="Helical" evidence="1">
    <location>
        <begin position="259"/>
        <end position="279"/>
    </location>
</feature>
<feature type="transmembrane region" description="Helical" evidence="1">
    <location>
        <begin position="62"/>
        <end position="81"/>
    </location>
</feature>
<reference evidence="2 3" key="1">
    <citation type="submission" date="2014-07" db="EMBL/GenBank/DDBJ databases">
        <title>Genome of Chryseobacterium piperi CTM.</title>
        <authorList>
            <person name="Pipes S.E."/>
            <person name="Stropko S.J."/>
            <person name="Newman J.D."/>
        </authorList>
    </citation>
    <scope>NUCLEOTIDE SEQUENCE [LARGE SCALE GENOMIC DNA]</scope>
    <source>
        <strain evidence="2 3">CTM</strain>
    </source>
</reference>
<keyword evidence="1" id="KW-0472">Membrane</keyword>
<dbReference type="RefSeq" id="WP_034683263.1">
    <property type="nucleotide sequence ID" value="NZ_CP023049.2"/>
</dbReference>
<feature type="transmembrane region" description="Helical" evidence="1">
    <location>
        <begin position="373"/>
        <end position="393"/>
    </location>
</feature>
<keyword evidence="1" id="KW-0812">Transmembrane</keyword>
<dbReference type="OrthoDB" id="1226262at2"/>
<feature type="transmembrane region" description="Helical" evidence="1">
    <location>
        <begin position="314"/>
        <end position="331"/>
    </location>
</feature>
<keyword evidence="3" id="KW-1185">Reference proteome</keyword>
<feature type="transmembrane region" description="Helical" evidence="1">
    <location>
        <begin position="189"/>
        <end position="208"/>
    </location>
</feature>
<feature type="transmembrane region" description="Helical" evidence="1">
    <location>
        <begin position="116"/>
        <end position="135"/>
    </location>
</feature>
<dbReference type="EMBL" id="JPRJ01000009">
    <property type="protein sequence ID" value="KFF29154.1"/>
    <property type="molecule type" value="Genomic_DNA"/>
</dbReference>
<sequence length="403" mass="46892">MNKKIFFVILYLYTLVFSVLKSIRFPNSWAEAHWMLDYRFGFIKRGLAGEILGFFVEKNESVIVWVSGVILGILYPLLLLVAIKQTLSSKGNGLYTGMFYIIFFLSQYLVYSAHLIGYLDHIIFLLGIFIVQLILKRKILLPSILLSIGMVIHEISFFLILPVSVFALIVSGVQKNNPVLKDRLFRKSAIFLILPMITVIGISLYEEIYGKESYFYLFNYLKNIQFIGERVAGSVASAYTEKLSYYFAEESPHLFQRLFISTCTILCGVPLLFLCFILYKRFYKKIGTYLFFIALVVIFFPLLLNAIAWDTYRIWSFPYMIMFIVFGILNDQWKDDEIKLNKISVSETIVFFISILLVGVGPNILMDDEVERFSFLERVIGLLPIFLMMFYYYKSLNKNILRP</sequence>
<dbReference type="AlphaFoldDB" id="A0A086BJP0"/>